<sequence length="138" mass="13913">MKKLSVSLKLSALVLALAAPIAWAKLPPPPATPEAKAKAAEAAAKTAWSGKVDSYKLCLAQDRVAARYRASAAAAGKPVPTAAAMPPCTDPGPFAYTPPVEQAKPLEVSGAHSPAPTAASPPSTNQPAATVNPTPKAQ</sequence>
<dbReference type="Proteomes" id="UP000425817">
    <property type="component" value="Chromosome"/>
</dbReference>
<accession>A0A6I6HLM7</accession>
<evidence type="ECO:0000256" key="1">
    <source>
        <dbReference type="SAM" id="MobiDB-lite"/>
    </source>
</evidence>
<keyword evidence="2" id="KW-0732">Signal</keyword>
<feature type="signal peptide" evidence="2">
    <location>
        <begin position="1"/>
        <end position="24"/>
    </location>
</feature>
<organism evidence="3 4">
    <name type="scientific">Variovorax paradoxus</name>
    <dbReference type="NCBI Taxonomy" id="34073"/>
    <lineage>
        <taxon>Bacteria</taxon>
        <taxon>Pseudomonadati</taxon>
        <taxon>Pseudomonadota</taxon>
        <taxon>Betaproteobacteria</taxon>
        <taxon>Burkholderiales</taxon>
        <taxon>Comamonadaceae</taxon>
        <taxon>Variovorax</taxon>
    </lineage>
</organism>
<feature type="compositionally biased region" description="Low complexity" evidence="1">
    <location>
        <begin position="113"/>
        <end position="130"/>
    </location>
</feature>
<dbReference type="EMBL" id="CP046622">
    <property type="protein sequence ID" value="QGW83846.1"/>
    <property type="molecule type" value="Genomic_DNA"/>
</dbReference>
<dbReference type="AlphaFoldDB" id="A0A6I6HLM7"/>
<feature type="region of interest" description="Disordered" evidence="1">
    <location>
        <begin position="90"/>
        <end position="138"/>
    </location>
</feature>
<evidence type="ECO:0000313" key="4">
    <source>
        <dbReference type="Proteomes" id="UP000425817"/>
    </source>
</evidence>
<evidence type="ECO:0000313" key="3">
    <source>
        <dbReference type="EMBL" id="QGW83846.1"/>
    </source>
</evidence>
<proteinExistence type="predicted"/>
<reference evidence="3 4" key="1">
    <citation type="submission" date="2019-12" db="EMBL/GenBank/DDBJ databases">
        <title>Hybrid Genome Assemblies of two High G+C Isolates from Undergraduate Microbiology Courses.</title>
        <authorList>
            <person name="Ne Ville C.J."/>
            <person name="Enright D."/>
            <person name="Hernandez I."/>
            <person name="Dodsworth J."/>
            <person name="Orwin P.M."/>
        </authorList>
    </citation>
    <scope>NUCLEOTIDE SEQUENCE [LARGE SCALE GENOMIC DNA]</scope>
    <source>
        <strain evidence="3 4">CSUSB</strain>
    </source>
</reference>
<evidence type="ECO:0000256" key="2">
    <source>
        <dbReference type="SAM" id="SignalP"/>
    </source>
</evidence>
<name>A0A6I6HLM7_VARPD</name>
<gene>
    <name evidence="3" type="ORF">GOQ09_20685</name>
</gene>
<protein>
    <submittedName>
        <fullName evidence="3">Uncharacterized protein</fullName>
    </submittedName>
</protein>
<feature type="chain" id="PRO_5026275779" evidence="2">
    <location>
        <begin position="25"/>
        <end position="138"/>
    </location>
</feature>
<dbReference type="RefSeq" id="WP_157615293.1">
    <property type="nucleotide sequence ID" value="NZ_CP046622.1"/>
</dbReference>